<dbReference type="EMBL" id="CAPB01000023">
    <property type="protein sequence ID" value="CCO94247.1"/>
    <property type="molecule type" value="Genomic_DNA"/>
</dbReference>
<feature type="transmembrane region" description="Helical" evidence="1">
    <location>
        <begin position="75"/>
        <end position="93"/>
    </location>
</feature>
<dbReference type="RefSeq" id="WP_004158341.1">
    <property type="nucleotide sequence ID" value="NZ_BAYW01000003.1"/>
</dbReference>
<dbReference type="Gene3D" id="1.20.144.10">
    <property type="entry name" value="Phosphatidic acid phosphatase type 2/haloperoxidase"/>
    <property type="match status" value="1"/>
</dbReference>
<evidence type="ECO:0000259" key="2">
    <source>
        <dbReference type="SMART" id="SM00014"/>
    </source>
</evidence>
<comment type="caution">
    <text evidence="3">The sequence shown here is derived from an EMBL/GenBank/DDBJ whole genome shotgun (WGS) entry which is preliminary data.</text>
</comment>
<dbReference type="SUPFAM" id="SSF48317">
    <property type="entry name" value="Acid phosphatase/Vanadium-dependent haloperoxidase"/>
    <property type="match status" value="1"/>
</dbReference>
<reference evidence="3 4" key="2">
    <citation type="submission" date="2013-04" db="EMBL/GenBank/DDBJ databases">
        <title>Comparative genomics of 12 strains of Erwinia amylovora identifies a pan-genome with a large conserved core and provides insights into host specificity.</title>
        <authorList>
            <person name="Mann R.A."/>
            <person name="Smits T.H.M."/>
            <person name="Buehlmann A."/>
            <person name="Blom J."/>
            <person name="Goesmann A."/>
            <person name="Frey J.E."/>
            <person name="Plummer K.M."/>
            <person name="Beer S.V."/>
            <person name="Luck J."/>
            <person name="Duffy B."/>
            <person name="Rodoni B."/>
        </authorList>
    </citation>
    <scope>NUCLEOTIDE SEQUENCE [LARGE SCALE GENOMIC DNA]</scope>
    <source>
        <strain evidence="4">CFBP 1232</strain>
    </source>
</reference>
<accession>A0A831EK85</accession>
<feature type="domain" description="Phosphatidic acid phosphatase type 2/haloperoxidase" evidence="2">
    <location>
        <begin position="7"/>
        <end position="146"/>
    </location>
</feature>
<gene>
    <name evidence="3" type="ORF">BN437_2328</name>
</gene>
<dbReference type="InterPro" id="IPR036938">
    <property type="entry name" value="PAP2/HPO_sf"/>
</dbReference>
<dbReference type="Pfam" id="PF01569">
    <property type="entry name" value="PAP2"/>
    <property type="match status" value="1"/>
</dbReference>
<dbReference type="Proteomes" id="UP000013111">
    <property type="component" value="Unassembled WGS sequence"/>
</dbReference>
<dbReference type="SMART" id="SM00014">
    <property type="entry name" value="acidPPc"/>
    <property type="match status" value="1"/>
</dbReference>
<keyword evidence="1" id="KW-0472">Membrane</keyword>
<evidence type="ECO:0000313" key="4">
    <source>
        <dbReference type="Proteomes" id="UP000013111"/>
    </source>
</evidence>
<feature type="transmembrane region" description="Helical" evidence="1">
    <location>
        <begin position="131"/>
        <end position="147"/>
    </location>
</feature>
<feature type="transmembrane region" description="Helical" evidence="1">
    <location>
        <begin position="6"/>
        <end position="31"/>
    </location>
</feature>
<keyword evidence="1" id="KW-1133">Transmembrane helix</keyword>
<name>A0A831EK85_ERWAM</name>
<sequence length="228" mass="25445">MFWQFIHLLTYLGDSMLLLPTATIITLLLFWKSEDKRSPWYWLLTFCTAGALVSLSKIAFMGFGIGSARFNFTGFSGHSAMSATLWPVMLWLISARLSIGWRRVAIITGYFIPLSIGVSRLVLHYHSDSEVISGLLLGFILSSVYLIGQRHNRLHAIPTTPLCLLLIVPLLLITEGRKATTQQFLQHISAQIAGIEHAWTREKLLGSDQQTASARPLSVLYGSIKSPE</sequence>
<reference evidence="3 4" key="1">
    <citation type="submission" date="2012-11" db="EMBL/GenBank/DDBJ databases">
        <authorList>
            <person name="Linke B."/>
        </authorList>
    </citation>
    <scope>NUCLEOTIDE SEQUENCE [LARGE SCALE GENOMIC DNA]</scope>
    <source>
        <strain evidence="4">CFBP 1232</strain>
    </source>
</reference>
<organism evidence="3 4">
    <name type="scientific">Erwinia amylovora NBRC 12687 = CFBP 1232</name>
    <dbReference type="NCBI Taxonomy" id="1219359"/>
    <lineage>
        <taxon>Bacteria</taxon>
        <taxon>Pseudomonadati</taxon>
        <taxon>Pseudomonadota</taxon>
        <taxon>Gammaproteobacteria</taxon>
        <taxon>Enterobacterales</taxon>
        <taxon>Erwiniaceae</taxon>
        <taxon>Erwinia</taxon>
    </lineage>
</organism>
<evidence type="ECO:0000256" key="1">
    <source>
        <dbReference type="SAM" id="Phobius"/>
    </source>
</evidence>
<feature type="transmembrane region" description="Helical" evidence="1">
    <location>
        <begin position="40"/>
        <end position="63"/>
    </location>
</feature>
<evidence type="ECO:0000313" key="3">
    <source>
        <dbReference type="EMBL" id="CCO94247.1"/>
    </source>
</evidence>
<dbReference type="CDD" id="cd01610">
    <property type="entry name" value="PAP2_like"/>
    <property type="match status" value="1"/>
</dbReference>
<feature type="transmembrane region" description="Helical" evidence="1">
    <location>
        <begin position="154"/>
        <end position="173"/>
    </location>
</feature>
<dbReference type="GeneID" id="97606461"/>
<feature type="transmembrane region" description="Helical" evidence="1">
    <location>
        <begin position="105"/>
        <end position="125"/>
    </location>
</feature>
<dbReference type="InterPro" id="IPR000326">
    <property type="entry name" value="PAP2/HPO"/>
</dbReference>
<protein>
    <submittedName>
        <fullName evidence="3">Uncharacterized 22.5 kDa protein in cps region</fullName>
    </submittedName>
</protein>
<dbReference type="AlphaFoldDB" id="A0A831EK85"/>
<proteinExistence type="predicted"/>
<keyword evidence="1" id="KW-0812">Transmembrane</keyword>